<evidence type="ECO:0000313" key="2">
    <source>
        <dbReference type="EMBL" id="MBB5182467.1"/>
    </source>
</evidence>
<evidence type="ECO:0000259" key="1">
    <source>
        <dbReference type="Pfam" id="PF10114"/>
    </source>
</evidence>
<organism evidence="2 3">
    <name type="scientific">Catenisphaera adipataccumulans</name>
    <dbReference type="NCBI Taxonomy" id="700500"/>
    <lineage>
        <taxon>Bacteria</taxon>
        <taxon>Bacillati</taxon>
        <taxon>Bacillota</taxon>
        <taxon>Erysipelotrichia</taxon>
        <taxon>Erysipelotrichales</taxon>
        <taxon>Erysipelotrichaceae</taxon>
        <taxon>Catenisphaera</taxon>
    </lineage>
</organism>
<gene>
    <name evidence="2" type="ORF">HNQ47_000486</name>
</gene>
<dbReference type="RefSeq" id="WP_183327189.1">
    <property type="nucleotide sequence ID" value="NZ_JACHHK010000002.1"/>
</dbReference>
<feature type="domain" description="PocR" evidence="1">
    <location>
        <begin position="4"/>
        <end position="160"/>
    </location>
</feature>
<dbReference type="EMBL" id="JACHHK010000002">
    <property type="protein sequence ID" value="MBB5182467.1"/>
    <property type="molecule type" value="Genomic_DNA"/>
</dbReference>
<dbReference type="InterPro" id="IPR018771">
    <property type="entry name" value="PocR_dom"/>
</dbReference>
<accession>A0A7W8FX03</accession>
<proteinExistence type="predicted"/>
<protein>
    <submittedName>
        <fullName evidence="2">Ligand-binding sensor protein</fullName>
    </submittedName>
</protein>
<reference evidence="2 3" key="1">
    <citation type="submission" date="2020-08" db="EMBL/GenBank/DDBJ databases">
        <title>Genomic Encyclopedia of Type Strains, Phase IV (KMG-IV): sequencing the most valuable type-strain genomes for metagenomic binning, comparative biology and taxonomic classification.</title>
        <authorList>
            <person name="Goeker M."/>
        </authorList>
    </citation>
    <scope>NUCLEOTIDE SEQUENCE [LARGE SCALE GENOMIC DNA]</scope>
    <source>
        <strain evidence="2 3">DSM 25799</strain>
    </source>
</reference>
<sequence length="164" mass="18371">MKAMEAIQKAMNAYEQVSGLRSYFVNADNATYDGAQERNYFCKCFKTSTKAVALCDEVEAEYVKSAVESNEVQTFACHAGVVKWTVPVHIGNVKGAIISEGVITGTQIENSEEWVAKLSEDFNVSRSILLENYDKIKVMNEDQAQASIEVLQKLLDFYAKYVEE</sequence>
<name>A0A7W8FX03_9FIRM</name>
<dbReference type="Pfam" id="PF10114">
    <property type="entry name" value="PocR"/>
    <property type="match status" value="1"/>
</dbReference>
<keyword evidence="3" id="KW-1185">Reference proteome</keyword>
<evidence type="ECO:0000313" key="3">
    <source>
        <dbReference type="Proteomes" id="UP000539953"/>
    </source>
</evidence>
<dbReference type="Proteomes" id="UP000539953">
    <property type="component" value="Unassembled WGS sequence"/>
</dbReference>
<comment type="caution">
    <text evidence="2">The sequence shown here is derived from an EMBL/GenBank/DDBJ whole genome shotgun (WGS) entry which is preliminary data.</text>
</comment>
<dbReference type="AlphaFoldDB" id="A0A7W8FX03"/>